<keyword evidence="3 5" id="KW-0238">DNA-binding</keyword>
<keyword evidence="2" id="KW-0229">DNA integration</keyword>
<feature type="coiled-coil region" evidence="6">
    <location>
        <begin position="389"/>
        <end position="416"/>
    </location>
</feature>
<evidence type="ECO:0000256" key="2">
    <source>
        <dbReference type="ARBA" id="ARBA00022908"/>
    </source>
</evidence>
<dbReference type="GO" id="GO:0015074">
    <property type="term" value="P:DNA integration"/>
    <property type="evidence" value="ECO:0007669"/>
    <property type="project" value="UniProtKB-KW"/>
</dbReference>
<dbReference type="OrthoDB" id="9795573at2"/>
<dbReference type="InterPro" id="IPR044068">
    <property type="entry name" value="CB"/>
</dbReference>
<proteinExistence type="inferred from homology"/>
<keyword evidence="6" id="KW-0175">Coiled coil</keyword>
<dbReference type="Proteomes" id="UP000188357">
    <property type="component" value="Unassembled WGS sequence"/>
</dbReference>
<dbReference type="RefSeq" id="WP_077451888.1">
    <property type="nucleotide sequence ID" value="NZ_FUGE01000233.1"/>
</dbReference>
<gene>
    <name evidence="9" type="primary">intA_2</name>
    <name evidence="9" type="ORF">A1232T_02186</name>
</gene>
<dbReference type="Pfam" id="PF00589">
    <property type="entry name" value="Phage_integrase"/>
    <property type="match status" value="1"/>
</dbReference>
<evidence type="ECO:0000259" key="7">
    <source>
        <dbReference type="PROSITE" id="PS51898"/>
    </source>
</evidence>
<dbReference type="InterPro" id="IPR013762">
    <property type="entry name" value="Integrase-like_cat_sf"/>
</dbReference>
<evidence type="ECO:0000256" key="1">
    <source>
        <dbReference type="ARBA" id="ARBA00008857"/>
    </source>
</evidence>
<dbReference type="AlphaFoldDB" id="A0A1R4GXN3"/>
<organism evidence="9 10">
    <name type="scientific">Psychrobacter piechaudii</name>
    <dbReference type="NCBI Taxonomy" id="1945521"/>
    <lineage>
        <taxon>Bacteria</taxon>
        <taxon>Pseudomonadati</taxon>
        <taxon>Pseudomonadota</taxon>
        <taxon>Gammaproteobacteria</taxon>
        <taxon>Moraxellales</taxon>
        <taxon>Moraxellaceae</taxon>
        <taxon>Psychrobacter</taxon>
    </lineage>
</organism>
<dbReference type="EMBL" id="FUGE01000233">
    <property type="protein sequence ID" value="SJM72986.1"/>
    <property type="molecule type" value="Genomic_DNA"/>
</dbReference>
<dbReference type="PROSITE" id="PS51898">
    <property type="entry name" value="TYR_RECOMBINASE"/>
    <property type="match status" value="1"/>
</dbReference>
<evidence type="ECO:0000256" key="3">
    <source>
        <dbReference type="ARBA" id="ARBA00023125"/>
    </source>
</evidence>
<evidence type="ECO:0000256" key="5">
    <source>
        <dbReference type="PROSITE-ProRule" id="PRU01248"/>
    </source>
</evidence>
<dbReference type="GO" id="GO:0003677">
    <property type="term" value="F:DNA binding"/>
    <property type="evidence" value="ECO:0007669"/>
    <property type="project" value="UniProtKB-UniRule"/>
</dbReference>
<dbReference type="PANTHER" id="PTHR30629:SF2">
    <property type="entry name" value="PROPHAGE INTEGRASE INTS-RELATED"/>
    <property type="match status" value="1"/>
</dbReference>
<protein>
    <submittedName>
        <fullName evidence="9">Prophage CP4-57 integrase</fullName>
    </submittedName>
</protein>
<sequence length="423" mass="48923">MKVKLTKRFVDSVEYATNGTDIYMDEVLTGFALRVGKQSKKYTLHKRINGKLYRDEVEETHLITLTEAREKASTMMVNIKKGLHVYDGYKAGQVNQPASNADVPTLREAYEYFKTMKPNLASRTIETYDQQILGRLSDWLELPLNDITKTMVSGKHKEISKRSKAQANATMRALRSVWNYCQDSFLDENEEYIIKDQPIRILNAKKDWNKIKPRTRHVEEEYLGTYFHTLIEHRDGGSFKQAPYSNNARDILLLFMFTGVRLNEAQTLRWEDVDLDAGRIVFKATKNGSDYHMPTGDILQAILKERKRLSSGEEWVFPSDLKRSNDHVKDLSGSYKTISQKAGLYITPHDLRRTFGTVANSLNVNYPVLKRLLNHREAKSSDDVTLQYIQVSQRQLRDALNEIEALYCKRINLSQKDVIEKLL</sequence>
<dbReference type="Gene3D" id="3.30.160.390">
    <property type="entry name" value="Integrase, DNA-binding domain"/>
    <property type="match status" value="1"/>
</dbReference>
<dbReference type="SUPFAM" id="SSF56349">
    <property type="entry name" value="DNA breaking-rejoining enzymes"/>
    <property type="match status" value="1"/>
</dbReference>
<dbReference type="GO" id="GO:0006310">
    <property type="term" value="P:DNA recombination"/>
    <property type="evidence" value="ECO:0007669"/>
    <property type="project" value="UniProtKB-KW"/>
</dbReference>
<accession>A0A1R4GXN3</accession>
<dbReference type="InterPro" id="IPR010998">
    <property type="entry name" value="Integrase_recombinase_N"/>
</dbReference>
<feature type="domain" description="Tyr recombinase" evidence="7">
    <location>
        <begin position="225"/>
        <end position="401"/>
    </location>
</feature>
<name>A0A1R4GXN3_9GAMM</name>
<dbReference type="InterPro" id="IPR038488">
    <property type="entry name" value="Integrase_DNA-bd_sf"/>
</dbReference>
<reference evidence="9 10" key="1">
    <citation type="submission" date="2017-02" db="EMBL/GenBank/DDBJ databases">
        <authorList>
            <person name="Peterson S.W."/>
        </authorList>
    </citation>
    <scope>NUCLEOTIDE SEQUENCE [LARGE SCALE GENOMIC DNA]</scope>
    <source>
        <strain evidence="9">Psychrobacter_piechaudii</strain>
    </source>
</reference>
<evidence type="ECO:0000313" key="10">
    <source>
        <dbReference type="Proteomes" id="UP000188357"/>
    </source>
</evidence>
<keyword evidence="4" id="KW-0233">DNA recombination</keyword>
<dbReference type="InterPro" id="IPR050808">
    <property type="entry name" value="Phage_Integrase"/>
</dbReference>
<dbReference type="PROSITE" id="PS51900">
    <property type="entry name" value="CB"/>
    <property type="match status" value="1"/>
</dbReference>
<comment type="similarity">
    <text evidence="1">Belongs to the 'phage' integrase family.</text>
</comment>
<keyword evidence="10" id="KW-1185">Reference proteome</keyword>
<dbReference type="Gene3D" id="1.10.150.130">
    <property type="match status" value="1"/>
</dbReference>
<dbReference type="InterPro" id="IPR002104">
    <property type="entry name" value="Integrase_catalytic"/>
</dbReference>
<evidence type="ECO:0000313" key="9">
    <source>
        <dbReference type="EMBL" id="SJM72986.1"/>
    </source>
</evidence>
<dbReference type="STRING" id="1945521.A1232T_02186"/>
<feature type="domain" description="Core-binding (CB)" evidence="8">
    <location>
        <begin position="104"/>
        <end position="182"/>
    </location>
</feature>
<dbReference type="InterPro" id="IPR011010">
    <property type="entry name" value="DNA_brk_join_enz"/>
</dbReference>
<evidence type="ECO:0000256" key="6">
    <source>
        <dbReference type="SAM" id="Coils"/>
    </source>
</evidence>
<evidence type="ECO:0000259" key="8">
    <source>
        <dbReference type="PROSITE" id="PS51900"/>
    </source>
</evidence>
<dbReference type="Gene3D" id="1.10.443.10">
    <property type="entry name" value="Intergrase catalytic core"/>
    <property type="match status" value="1"/>
</dbReference>
<evidence type="ECO:0000256" key="4">
    <source>
        <dbReference type="ARBA" id="ARBA00023172"/>
    </source>
</evidence>
<dbReference type="PANTHER" id="PTHR30629">
    <property type="entry name" value="PROPHAGE INTEGRASE"/>
    <property type="match status" value="1"/>
</dbReference>